<feature type="domain" description="Soluble ligand binding" evidence="4">
    <location>
        <begin position="148"/>
        <end position="196"/>
    </location>
</feature>
<dbReference type="PANTHER" id="PTHR33619:SF3">
    <property type="entry name" value="POLYSACCHARIDE EXPORT PROTEIN GFCE-RELATED"/>
    <property type="match status" value="1"/>
</dbReference>
<reference evidence="5 6" key="1">
    <citation type="submission" date="2019-05" db="EMBL/GenBank/DDBJ databases">
        <authorList>
            <consortium name="Pathogen Informatics"/>
        </authorList>
    </citation>
    <scope>NUCLEOTIDE SEQUENCE [LARGE SCALE GENOMIC DNA]</scope>
    <source>
        <strain evidence="5 6">NCTC11429</strain>
    </source>
</reference>
<organism evidence="5 6">
    <name type="scientific">Sphingobacterium thalpophilum</name>
    <dbReference type="NCBI Taxonomy" id="259"/>
    <lineage>
        <taxon>Bacteria</taxon>
        <taxon>Pseudomonadati</taxon>
        <taxon>Bacteroidota</taxon>
        <taxon>Sphingobacteriia</taxon>
        <taxon>Sphingobacteriales</taxon>
        <taxon>Sphingobacteriaceae</taxon>
        <taxon>Sphingobacterium</taxon>
    </lineage>
</organism>
<dbReference type="EMBL" id="LR590484">
    <property type="protein sequence ID" value="VTR34859.1"/>
    <property type="molecule type" value="Genomic_DNA"/>
</dbReference>
<proteinExistence type="predicted"/>
<keyword evidence="1" id="KW-0732">Signal</keyword>
<dbReference type="InterPro" id="IPR049712">
    <property type="entry name" value="Poly_export"/>
</dbReference>
<dbReference type="PROSITE" id="PS51257">
    <property type="entry name" value="PROKAR_LIPOPROTEIN"/>
    <property type="match status" value="1"/>
</dbReference>
<dbReference type="PANTHER" id="PTHR33619">
    <property type="entry name" value="POLYSACCHARIDE EXPORT PROTEIN GFCE-RELATED"/>
    <property type="match status" value="1"/>
</dbReference>
<evidence type="ECO:0000256" key="2">
    <source>
        <dbReference type="SAM" id="Phobius"/>
    </source>
</evidence>
<dbReference type="InterPro" id="IPR003715">
    <property type="entry name" value="Poly_export_N"/>
</dbReference>
<feature type="transmembrane region" description="Helical" evidence="2">
    <location>
        <begin position="238"/>
        <end position="259"/>
    </location>
</feature>
<keyword evidence="2" id="KW-1133">Transmembrane helix</keyword>
<dbReference type="Gene3D" id="3.10.560.10">
    <property type="entry name" value="Outer membrane lipoprotein wza domain like"/>
    <property type="match status" value="1"/>
</dbReference>
<protein>
    <submittedName>
        <fullName evidence="5">Polysaccharide export protein Wza</fullName>
    </submittedName>
</protein>
<dbReference type="RefSeq" id="WP_028069331.1">
    <property type="nucleotide sequence ID" value="NZ_LR590484.1"/>
</dbReference>
<gene>
    <name evidence="5" type="ORF">NCTC11429_01404</name>
</gene>
<dbReference type="InterPro" id="IPR019554">
    <property type="entry name" value="Soluble_ligand-bd"/>
</dbReference>
<dbReference type="STRING" id="1123265.GCA_000686625_01841"/>
<keyword evidence="2" id="KW-0472">Membrane</keyword>
<evidence type="ECO:0000259" key="4">
    <source>
        <dbReference type="Pfam" id="PF10531"/>
    </source>
</evidence>
<evidence type="ECO:0000313" key="6">
    <source>
        <dbReference type="Proteomes" id="UP000308196"/>
    </source>
</evidence>
<evidence type="ECO:0000259" key="3">
    <source>
        <dbReference type="Pfam" id="PF02563"/>
    </source>
</evidence>
<evidence type="ECO:0000313" key="5">
    <source>
        <dbReference type="EMBL" id="VTR34859.1"/>
    </source>
</evidence>
<accession>A0A4U9URK7</accession>
<dbReference type="AlphaFoldDB" id="A0A4U9URK7"/>
<name>A0A4U9URK7_9SPHI</name>
<sequence length="261" mass="29015">MRLISKHSVALGVFYILVLILFCSCGSRRNMVYLQNDSTQINTIYEQYIPKIQTNDILTVVVTAADPKVTAPFNPLSTMMATTMSQQVDLALRPTYTVDNNGDITLPLLGKIRIAGLTRLEAIEKIRLELDQYIKDPGVNINFNNFRVSVLGEVARPGSFIVPSERITVLEALGMAGDMTIRGIRENVLIIREEGGQKNVHRLDLTKQSTLNSPYYYLAQNDVIYVEPNKSQINNSKLGANTNVIISVASLLITVISVLTR</sequence>
<dbReference type="GeneID" id="78462172"/>
<keyword evidence="2" id="KW-0812">Transmembrane</keyword>
<evidence type="ECO:0000256" key="1">
    <source>
        <dbReference type="ARBA" id="ARBA00022729"/>
    </source>
</evidence>
<dbReference type="Gene3D" id="3.30.1950.10">
    <property type="entry name" value="wza like domain"/>
    <property type="match status" value="1"/>
</dbReference>
<dbReference type="Pfam" id="PF10531">
    <property type="entry name" value="SLBB"/>
    <property type="match status" value="1"/>
</dbReference>
<feature type="domain" description="Polysaccharide export protein N-terminal" evidence="3">
    <location>
        <begin position="51"/>
        <end position="142"/>
    </location>
</feature>
<dbReference type="GO" id="GO:0015159">
    <property type="term" value="F:polysaccharide transmembrane transporter activity"/>
    <property type="evidence" value="ECO:0007669"/>
    <property type="project" value="InterPro"/>
</dbReference>
<dbReference type="Proteomes" id="UP000308196">
    <property type="component" value="Chromosome"/>
</dbReference>
<dbReference type="KEGG" id="stha:NCTC11429_01404"/>
<dbReference type="Pfam" id="PF02563">
    <property type="entry name" value="Poly_export"/>
    <property type="match status" value="1"/>
</dbReference>